<keyword evidence="2" id="KW-1185">Reference proteome</keyword>
<dbReference type="EMBL" id="SMKR01000110">
    <property type="protein sequence ID" value="TDD19817.1"/>
    <property type="molecule type" value="Genomic_DNA"/>
</dbReference>
<name>A0A4R4WP54_9ACTN</name>
<evidence type="ECO:0000313" key="2">
    <source>
        <dbReference type="Proteomes" id="UP000295172"/>
    </source>
</evidence>
<proteinExistence type="predicted"/>
<organism evidence="1 2">
    <name type="scientific">Kribbella turkmenica</name>
    <dbReference type="NCBI Taxonomy" id="2530375"/>
    <lineage>
        <taxon>Bacteria</taxon>
        <taxon>Bacillati</taxon>
        <taxon>Actinomycetota</taxon>
        <taxon>Actinomycetes</taxon>
        <taxon>Propionibacteriales</taxon>
        <taxon>Kribbellaceae</taxon>
        <taxon>Kribbella</taxon>
    </lineage>
</organism>
<gene>
    <name evidence="1" type="ORF">E1218_23450</name>
</gene>
<sequence length="111" mass="11724">MVDPTTASRARGAEVRVFAPPDEEFSERLATDPILVPWPEPSYGGVVQTGAWTKDERPHASELEAFLEAGAAPVAVGFGRMPMRAATDAAGMVRTDAAAVAARLLLEGSCR</sequence>
<accession>A0A4R4WP54</accession>
<dbReference type="RefSeq" id="WP_132323646.1">
    <property type="nucleotide sequence ID" value="NZ_SMKR01000110.1"/>
</dbReference>
<dbReference type="Gene3D" id="3.40.50.2000">
    <property type="entry name" value="Glycogen Phosphorylase B"/>
    <property type="match status" value="2"/>
</dbReference>
<comment type="caution">
    <text evidence="1">The sequence shown here is derived from an EMBL/GenBank/DDBJ whole genome shotgun (WGS) entry which is preliminary data.</text>
</comment>
<dbReference type="SUPFAM" id="SSF53756">
    <property type="entry name" value="UDP-Glycosyltransferase/glycogen phosphorylase"/>
    <property type="match status" value="1"/>
</dbReference>
<protein>
    <submittedName>
        <fullName evidence="1">Uncharacterized protein</fullName>
    </submittedName>
</protein>
<evidence type="ECO:0000313" key="1">
    <source>
        <dbReference type="EMBL" id="TDD19817.1"/>
    </source>
</evidence>
<dbReference type="Proteomes" id="UP000295172">
    <property type="component" value="Unassembled WGS sequence"/>
</dbReference>
<dbReference type="OrthoDB" id="3253247at2"/>
<reference evidence="1 2" key="1">
    <citation type="submission" date="2019-02" db="EMBL/GenBank/DDBJ databases">
        <title>Draft genome sequences of novel Actinobacteria.</title>
        <authorList>
            <person name="Sahin N."/>
            <person name="Ay H."/>
            <person name="Saygin H."/>
        </authorList>
    </citation>
    <scope>NUCLEOTIDE SEQUENCE [LARGE SCALE GENOMIC DNA]</scope>
    <source>
        <strain evidence="1 2">16K104</strain>
    </source>
</reference>
<dbReference type="AlphaFoldDB" id="A0A4R4WP54"/>